<dbReference type="Pfam" id="PF04773">
    <property type="entry name" value="FecR"/>
    <property type="match status" value="1"/>
</dbReference>
<dbReference type="InterPro" id="IPR012373">
    <property type="entry name" value="Ferrdict_sens_TM"/>
</dbReference>
<dbReference type="Gene3D" id="3.55.50.30">
    <property type="match status" value="1"/>
</dbReference>
<protein>
    <submittedName>
        <fullName evidence="3">DUF4974 domain-containing protein</fullName>
    </submittedName>
</protein>
<dbReference type="RefSeq" id="WP_169531989.1">
    <property type="nucleotide sequence ID" value="NZ_JABBGH010000002.1"/>
</dbReference>
<comment type="caution">
    <text evidence="3">The sequence shown here is derived from an EMBL/GenBank/DDBJ whole genome shotgun (WGS) entry which is preliminary data.</text>
</comment>
<evidence type="ECO:0000313" key="4">
    <source>
        <dbReference type="Proteomes" id="UP000559626"/>
    </source>
</evidence>
<accession>A0A7Y0AFC2</accession>
<dbReference type="Proteomes" id="UP000559626">
    <property type="component" value="Unassembled WGS sequence"/>
</dbReference>
<dbReference type="InterPro" id="IPR032508">
    <property type="entry name" value="FecR_C"/>
</dbReference>
<evidence type="ECO:0000313" key="3">
    <source>
        <dbReference type="EMBL" id="NML66341.1"/>
    </source>
</evidence>
<proteinExistence type="predicted"/>
<gene>
    <name evidence="3" type="ORF">HHL22_14100</name>
</gene>
<dbReference type="Gene3D" id="2.60.120.1440">
    <property type="match status" value="1"/>
</dbReference>
<evidence type="ECO:0000259" key="1">
    <source>
        <dbReference type="Pfam" id="PF04773"/>
    </source>
</evidence>
<dbReference type="PANTHER" id="PTHR30273">
    <property type="entry name" value="PERIPLASMIC SIGNAL SENSOR AND SIGMA FACTOR ACTIVATOR FECR-RELATED"/>
    <property type="match status" value="1"/>
</dbReference>
<reference evidence="3 4" key="1">
    <citation type="submission" date="2020-04" db="EMBL/GenBank/DDBJ databases">
        <title>Hymenobacter polaris sp. nov., isolated from Arctic soil.</title>
        <authorList>
            <person name="Dahal R.H."/>
        </authorList>
    </citation>
    <scope>NUCLEOTIDE SEQUENCE [LARGE SCALE GENOMIC DNA]</scope>
    <source>
        <strain evidence="3 4">RP-2-7</strain>
    </source>
</reference>
<organism evidence="3 4">
    <name type="scientific">Hymenobacter polaris</name>
    <dbReference type="NCBI Taxonomy" id="2682546"/>
    <lineage>
        <taxon>Bacteria</taxon>
        <taxon>Pseudomonadati</taxon>
        <taxon>Bacteroidota</taxon>
        <taxon>Cytophagia</taxon>
        <taxon>Cytophagales</taxon>
        <taxon>Hymenobacteraceae</taxon>
        <taxon>Hymenobacter</taxon>
    </lineage>
</organism>
<sequence length="340" mass="37281">MTPTVTQALVAAYARGTASPAEAEAVRAWLSQPANQLLATHWLQQHWDELATTLPLAALPGDPDYDALLTSLHPRLAPPVAPYRAPPATWRRWAAAAALAGTVAAGGWLYQSQRGPAPAAPLATRTAYGQTRTLRLSDGSQVTLNGHSQLRYAAAWAPGQPREVWLQGEGYFAIKHTADNQRFLVHTDAGLQVEVLGTQFVVARRRTQTRVVLLQGKVRVEFDDRRQPDVLLKPGELVETQDAPTPGAAPVVTTHQRVHTAPYAAWKDAELVLDETTIAELATRLHDTYGLDVEVTTPELNNRRVTGTVPVRELDVLLQALEETFHLRITRQGNRLVLSE</sequence>
<dbReference type="EMBL" id="JABBGH010000002">
    <property type="protein sequence ID" value="NML66341.1"/>
    <property type="molecule type" value="Genomic_DNA"/>
</dbReference>
<dbReference type="PIRSF" id="PIRSF018266">
    <property type="entry name" value="FecR"/>
    <property type="match status" value="1"/>
</dbReference>
<dbReference type="InterPro" id="IPR006860">
    <property type="entry name" value="FecR"/>
</dbReference>
<feature type="domain" description="FecR protein" evidence="1">
    <location>
        <begin position="125"/>
        <end position="219"/>
    </location>
</feature>
<name>A0A7Y0AFC2_9BACT</name>
<evidence type="ECO:0000259" key="2">
    <source>
        <dbReference type="Pfam" id="PF16344"/>
    </source>
</evidence>
<dbReference type="PANTHER" id="PTHR30273:SF2">
    <property type="entry name" value="PROTEIN FECR"/>
    <property type="match status" value="1"/>
</dbReference>
<keyword evidence="4" id="KW-1185">Reference proteome</keyword>
<dbReference type="AlphaFoldDB" id="A0A7Y0AFC2"/>
<dbReference type="Pfam" id="PF16344">
    <property type="entry name" value="FecR_C"/>
    <property type="match status" value="1"/>
</dbReference>
<feature type="domain" description="Protein FecR C-terminal" evidence="2">
    <location>
        <begin position="271"/>
        <end position="337"/>
    </location>
</feature>
<dbReference type="GO" id="GO:0016989">
    <property type="term" value="F:sigma factor antagonist activity"/>
    <property type="evidence" value="ECO:0007669"/>
    <property type="project" value="TreeGrafter"/>
</dbReference>